<dbReference type="GO" id="GO:0005759">
    <property type="term" value="C:mitochondrial matrix"/>
    <property type="evidence" value="ECO:0007669"/>
    <property type="project" value="UniProtKB-SubCell"/>
</dbReference>
<evidence type="ECO:0000313" key="10">
    <source>
        <dbReference type="EMBL" id="KAF7932974.1"/>
    </source>
</evidence>
<evidence type="ECO:0000256" key="7">
    <source>
        <dbReference type="ARBA" id="ARBA00023268"/>
    </source>
</evidence>
<feature type="binding site" evidence="9">
    <location>
        <position position="492"/>
    </location>
    <ligand>
        <name>substrate</name>
    </ligand>
</feature>
<keyword evidence="8 9" id="KW-0012">Acyltransferase</keyword>
<dbReference type="NCBIfam" id="TIGR00120">
    <property type="entry name" value="ArgJ"/>
    <property type="match status" value="1"/>
</dbReference>
<comment type="PTM">
    <text evidence="9">The alpha and beta chains are autoproteolytically processed from a single precursor protein within the mitochondrion.</text>
</comment>
<gene>
    <name evidence="10" type="ORF">EAE97_008741</name>
</gene>
<proteinExistence type="inferred from homology"/>
<evidence type="ECO:0000256" key="8">
    <source>
        <dbReference type="ARBA" id="ARBA00023315"/>
    </source>
</evidence>
<comment type="subunit">
    <text evidence="9">Heterodimer of an alpha and a beta chain.</text>
</comment>
<dbReference type="EC" id="2.3.1.35" evidence="9"/>
<feature type="site" description="Involved in the stabilization of negative charge on the oxyanion by the formation of the oxyanion hole" evidence="9">
    <location>
        <position position="166"/>
    </location>
</feature>
<dbReference type="InterPro" id="IPR042195">
    <property type="entry name" value="ArgJ_beta_C"/>
</dbReference>
<dbReference type="Proteomes" id="UP000710849">
    <property type="component" value="Unassembled WGS sequence"/>
</dbReference>
<dbReference type="InterPro" id="IPR016117">
    <property type="entry name" value="ArgJ-like_dom_sf"/>
</dbReference>
<feature type="binding site" evidence="9">
    <location>
        <position position="242"/>
    </location>
    <ligand>
        <name>substrate</name>
    </ligand>
</feature>
<comment type="pathway">
    <text evidence="9">Amino-acid biosynthesis; L-arginine biosynthesis; N(2)-acetyl-L-ornithine from L-glutamate: step 1/4.</text>
</comment>
<organism evidence="10 11">
    <name type="scientific">Botrytis byssoidea</name>
    <dbReference type="NCBI Taxonomy" id="139641"/>
    <lineage>
        <taxon>Eukaryota</taxon>
        <taxon>Fungi</taxon>
        <taxon>Dikarya</taxon>
        <taxon>Ascomycota</taxon>
        <taxon>Pezizomycotina</taxon>
        <taxon>Leotiomycetes</taxon>
        <taxon>Helotiales</taxon>
        <taxon>Sclerotiniaceae</taxon>
        <taxon>Botrytis</taxon>
    </lineage>
</organism>
<dbReference type="Gene3D" id="3.60.70.12">
    <property type="entry name" value="L-amino peptidase D-ALA esterase/amidase"/>
    <property type="match status" value="1"/>
</dbReference>
<feature type="chain" id="PRO_5040555952" description="Arginine biosynthesis bifunctional protein ArgJ beta chain" evidence="9">
    <location>
        <begin position="253"/>
        <end position="526"/>
    </location>
</feature>
<dbReference type="GO" id="GO:0006592">
    <property type="term" value="P:ornithine biosynthetic process"/>
    <property type="evidence" value="ECO:0007669"/>
    <property type="project" value="TreeGrafter"/>
</dbReference>
<keyword evidence="6 9" id="KW-0496">Mitochondrion</keyword>
<dbReference type="FunFam" id="3.30.2330.10:FF:000001">
    <property type="entry name" value="Arginine biosynthesis bifunctional protein ArgJ, mitochondrial"/>
    <property type="match status" value="1"/>
</dbReference>
<feature type="binding site" evidence="9">
    <location>
        <position position="347"/>
    </location>
    <ligand>
        <name>substrate</name>
    </ligand>
</feature>
<evidence type="ECO:0000256" key="1">
    <source>
        <dbReference type="ARBA" id="ARBA00006774"/>
    </source>
</evidence>
<keyword evidence="2 9" id="KW-0055">Arginine biosynthesis</keyword>
<dbReference type="Gene3D" id="3.30.2330.10">
    <property type="entry name" value="arginine biosynthesis bifunctional protein suprefamily"/>
    <property type="match status" value="1"/>
</dbReference>
<feature type="site" description="Involved in the stabilization of negative charge on the oxyanion by the formation of the oxyanion hole" evidence="9">
    <location>
        <position position="165"/>
    </location>
</feature>
<accession>A0A9P5LSJ3</accession>
<dbReference type="GeneID" id="62152329"/>
<comment type="catalytic activity">
    <reaction evidence="9">
        <text>L-glutamate + acetyl-CoA = N-acetyl-L-glutamate + CoA + H(+)</text>
        <dbReference type="Rhea" id="RHEA:24292"/>
        <dbReference type="ChEBI" id="CHEBI:15378"/>
        <dbReference type="ChEBI" id="CHEBI:29985"/>
        <dbReference type="ChEBI" id="CHEBI:44337"/>
        <dbReference type="ChEBI" id="CHEBI:57287"/>
        <dbReference type="ChEBI" id="CHEBI:57288"/>
        <dbReference type="EC" id="2.3.1.1"/>
    </reaction>
</comment>
<keyword evidence="4 9" id="KW-0808">Transferase</keyword>
<evidence type="ECO:0000256" key="3">
    <source>
        <dbReference type="ARBA" id="ARBA00022605"/>
    </source>
</evidence>
<dbReference type="Gene3D" id="3.10.20.340">
    <property type="entry name" value="ArgJ beta chain, C-terminal domain"/>
    <property type="match status" value="1"/>
</dbReference>
<evidence type="ECO:0000256" key="4">
    <source>
        <dbReference type="ARBA" id="ARBA00022679"/>
    </source>
</evidence>
<feature type="binding site" evidence="9">
    <location>
        <position position="213"/>
    </location>
    <ligand>
        <name>substrate</name>
    </ligand>
</feature>
<dbReference type="HAMAP" id="MF_01106">
    <property type="entry name" value="ArgJ"/>
    <property type="match status" value="1"/>
</dbReference>
<evidence type="ECO:0000256" key="6">
    <source>
        <dbReference type="ARBA" id="ARBA00023128"/>
    </source>
</evidence>
<dbReference type="EMBL" id="RCSW01000019">
    <property type="protein sequence ID" value="KAF7932974.1"/>
    <property type="molecule type" value="Genomic_DNA"/>
</dbReference>
<dbReference type="CDD" id="cd02152">
    <property type="entry name" value="OAT"/>
    <property type="match status" value="1"/>
</dbReference>
<dbReference type="PANTHER" id="PTHR23100">
    <property type="entry name" value="ARGININE BIOSYNTHESIS BIFUNCTIONAL PROTEIN ARGJ"/>
    <property type="match status" value="1"/>
</dbReference>
<comment type="function">
    <text evidence="9">Catalyzes two activities which are involved in the cyclic version of arginine biosynthesis: the synthesis of acetylglutamate from glutamate and acetyl-CoA, and of ornithine by transacetylation between acetylornithine and glutamate.</text>
</comment>
<comment type="similarity">
    <text evidence="1 9">Belongs to the ArgJ family.</text>
</comment>
<dbReference type="EC" id="2.3.1.1" evidence="9"/>
<evidence type="ECO:0000256" key="5">
    <source>
        <dbReference type="ARBA" id="ARBA00022813"/>
    </source>
</evidence>
<feature type="binding site" evidence="9">
    <location>
        <position position="253"/>
    </location>
    <ligand>
        <name>substrate</name>
    </ligand>
</feature>
<keyword evidence="11" id="KW-1185">Reference proteome</keyword>
<keyword evidence="3 9" id="KW-0028">Amino-acid biosynthesis</keyword>
<sequence>MYRVSHIVATCFRKKPLQVNIQYRSFTKFDSFGNSPIPASKQRFVPTSGTYPKGFLVGSTNVGIKPSGLSQPDLILVTSEKQWETCGAAVLTKNEFPAPSVLVTRELIKESRGRGVRGVIANSWCANLLTGEKGLEDSRKMSEEGGMIWGEGNGEGKDPVMVMHTGKLMFQRIAYPYRPGLPIDDIIQGFPKLHQNMGTTHNHWLQAARGICTTDTFPKLSSRTFTLPSLPTTKFSLAGITKGAGMIHPNMATTLGIICTDAPITPPALQQLLSTAADKSYNRISIEGDTSTNDMVTMFANGAAAPTHSPIDFDTLAVSQSEDFVAFQKILIEFIADLAKLVVRDGEGATKFITIRVRGAPTYPAGKQIASVIARSVLFKMGVYGKDPNPIGVLAALGYSLMDMEFAGKGIINRELKSVSFVPVDGAEELNFVKRGKLMEVNELRVKELMEKEDVEVVVDLRDDGGGKGEEAVYWTCDITHEFVTTNGDSGTRCKIEVKVFHVRLALIKASNVEANNSKKIFEHGR</sequence>
<evidence type="ECO:0000256" key="2">
    <source>
        <dbReference type="ARBA" id="ARBA00022571"/>
    </source>
</evidence>
<dbReference type="RefSeq" id="XP_038729767.1">
    <property type="nucleotide sequence ID" value="XM_038879256.1"/>
</dbReference>
<dbReference type="PANTHER" id="PTHR23100:SF0">
    <property type="entry name" value="ARGININE BIOSYNTHESIS BIFUNCTIONAL PROTEIN ARGJ, MITOCHONDRIAL"/>
    <property type="match status" value="1"/>
</dbReference>
<comment type="subcellular location">
    <subcellularLocation>
        <location evidence="9">Mitochondrion matrix</location>
    </subcellularLocation>
</comment>
<feature type="chain" id="PRO_5040555953" description="Arginine biosynthesis bifunctional protein ArgJ alpha chain" evidence="9">
    <location>
        <begin position="1"/>
        <end position="252"/>
    </location>
</feature>
<name>A0A9P5LSJ3_9HELO</name>
<comment type="pathway">
    <text evidence="9">Amino-acid biosynthesis; L-arginine biosynthesis; L-ornithine and N-acetyl-L-glutamate from L-glutamate and N(2)-acetyl-L-ornithine (cyclic): step 1/1.</text>
</comment>
<dbReference type="GO" id="GO:0004358">
    <property type="term" value="F:L-glutamate N-acetyltransferase activity, acting on acetyl-L-ornithine as donor"/>
    <property type="evidence" value="ECO:0007669"/>
    <property type="project" value="UniProtKB-UniRule"/>
</dbReference>
<dbReference type="AlphaFoldDB" id="A0A9P5LSJ3"/>
<evidence type="ECO:0000256" key="9">
    <source>
        <dbReference type="HAMAP-Rule" id="MF_03124"/>
    </source>
</evidence>
<keyword evidence="5 9" id="KW-0068">Autocatalytic cleavage</keyword>
<dbReference type="GO" id="GO:0004042">
    <property type="term" value="F:L-glutamate N-acetyltransferase activity"/>
    <property type="evidence" value="ECO:0007669"/>
    <property type="project" value="UniProtKB-UniRule"/>
</dbReference>
<dbReference type="InterPro" id="IPR002813">
    <property type="entry name" value="Arg_biosynth_ArgJ"/>
</dbReference>
<comment type="caution">
    <text evidence="10">The sequence shown here is derived from an EMBL/GenBank/DDBJ whole genome shotgun (WGS) entry which is preliminary data.</text>
</comment>
<protein>
    <recommendedName>
        <fullName evidence="9">Arginine biosynthesis bifunctional protein ArgJ, mitochondrial</fullName>
    </recommendedName>
    <domain>
        <recommendedName>
            <fullName evidence="9">Glutamate N-acetyltransferase</fullName>
            <shortName evidence="9">GAT</shortName>
            <ecNumber evidence="9">2.3.1.35</ecNumber>
        </recommendedName>
        <alternativeName>
            <fullName evidence="9">Ornithine acetyltransferase</fullName>
            <shortName evidence="9">OATase</shortName>
        </alternativeName>
        <alternativeName>
            <fullName evidence="9">Ornithine transacetylase</fullName>
        </alternativeName>
    </domain>
    <domain>
        <recommendedName>
            <fullName evidence="9">Amino-acid acetyltransferase</fullName>
            <ecNumber evidence="9">2.3.1.1</ecNumber>
        </recommendedName>
        <alternativeName>
            <fullName evidence="9">N-acetylglutamate synthase</fullName>
            <shortName evidence="9">AGS</shortName>
        </alternativeName>
    </domain>
    <component>
        <recommendedName>
            <fullName evidence="9">Arginine biosynthesis bifunctional protein ArgJ alpha chain</fullName>
        </recommendedName>
    </component>
    <component>
        <recommendedName>
            <fullName evidence="9">Arginine biosynthesis bifunctional protein ArgJ beta chain</fullName>
        </recommendedName>
    </component>
</protein>
<keyword evidence="7 9" id="KW-0511">Multifunctional enzyme</keyword>
<feature type="active site" description="Nucleophile" evidence="9">
    <location>
        <position position="253"/>
    </location>
</feature>
<feature type="binding site" evidence="9">
    <location>
        <position position="487"/>
    </location>
    <ligand>
        <name>substrate</name>
    </ligand>
</feature>
<reference evidence="10 11" key="1">
    <citation type="journal article" date="2020" name="Genome Biol. Evol.">
        <title>Comparative genomics of Sclerotiniaceae.</title>
        <authorList>
            <person name="Valero Jimenez C.A."/>
            <person name="Steentjes M."/>
            <person name="Scholten O.E."/>
            <person name="Van Kan J.A.L."/>
        </authorList>
    </citation>
    <scope>NUCLEOTIDE SEQUENCE [LARGE SCALE GENOMIC DNA]</scope>
    <source>
        <strain evidence="10 11">MUCL 94</strain>
    </source>
</reference>
<feature type="site" description="Cleavage; by autolysis" evidence="9">
    <location>
        <begin position="252"/>
        <end position="253"/>
    </location>
</feature>
<evidence type="ECO:0000313" key="11">
    <source>
        <dbReference type="Proteomes" id="UP000710849"/>
    </source>
</evidence>
<dbReference type="Pfam" id="PF01960">
    <property type="entry name" value="ArgJ"/>
    <property type="match status" value="1"/>
</dbReference>
<comment type="catalytic activity">
    <reaction evidence="9">
        <text>N(2)-acetyl-L-ornithine + L-glutamate = N-acetyl-L-glutamate + L-ornithine</text>
        <dbReference type="Rhea" id="RHEA:15349"/>
        <dbReference type="ChEBI" id="CHEBI:29985"/>
        <dbReference type="ChEBI" id="CHEBI:44337"/>
        <dbReference type="ChEBI" id="CHEBI:46911"/>
        <dbReference type="ChEBI" id="CHEBI:57805"/>
        <dbReference type="EC" id="2.3.1.35"/>
    </reaction>
</comment>
<dbReference type="GO" id="GO:0006526">
    <property type="term" value="P:L-arginine biosynthetic process"/>
    <property type="evidence" value="ECO:0007669"/>
    <property type="project" value="UniProtKB-UniRule"/>
</dbReference>
<dbReference type="SUPFAM" id="SSF56266">
    <property type="entry name" value="DmpA/ArgJ-like"/>
    <property type="match status" value="1"/>
</dbReference>